<evidence type="ECO:0000256" key="3">
    <source>
        <dbReference type="ARBA" id="ARBA00022525"/>
    </source>
</evidence>
<evidence type="ECO:0000313" key="10">
    <source>
        <dbReference type="Proteomes" id="UP001178322"/>
    </source>
</evidence>
<dbReference type="InterPro" id="IPR006635">
    <property type="entry name" value="NEAT_dom"/>
</dbReference>
<proteinExistence type="predicted"/>
<sequence length="421" mass="47880">MISNKKICQAFLFSTILLMFFPPCNWLQVNAEETIIENGSYQVELSFSSIEGLGENIFSEVATLDVKNGQYKLELTLEKPWIVTDIQMKQLDDEITSTVVRENLVQFDVKDIHRPIRVNGVVYTTTEESLPFSQELHINAQTLTQLNKETVPDTDNEKATSKDTVSEERTLNYVLLVDGKNEPSIMNTYVNPQAKIIEKDGIYYAQMTILKSAWVTGITVDQQGNQIEPKVVSIVDNVKIVEFAVNDFEQPIRMWVKVDIPELSYYHQYFVNLKFDQQQVAKLFSKPSEVKPSEQVNSVKPEVVHKEVEKQSPVIMVEESISKAALPTQPSVQPTMPKEEQLAFDRTFDAPTKDDVKEGAEEAEIKEEITTKKPMQDSKTDQQLAQLNVVKVILLIGVCILSGLLLVRRIKYSKKDVTEQK</sequence>
<dbReference type="RefSeq" id="WP_283870921.1">
    <property type="nucleotide sequence ID" value="NZ_CP126101.1"/>
</dbReference>
<dbReference type="EMBL" id="CP126101">
    <property type="protein sequence ID" value="WHY52484.1"/>
    <property type="molecule type" value="Genomic_DNA"/>
</dbReference>
<feature type="domain" description="NEAT" evidence="8">
    <location>
        <begin position="164"/>
        <end position="283"/>
    </location>
</feature>
<dbReference type="CDD" id="cd06920">
    <property type="entry name" value="NEAT"/>
    <property type="match status" value="1"/>
</dbReference>
<dbReference type="Gene3D" id="2.60.40.1850">
    <property type="match status" value="2"/>
</dbReference>
<dbReference type="PROSITE" id="PS50978">
    <property type="entry name" value="NEAT"/>
    <property type="match status" value="1"/>
</dbReference>
<keyword evidence="6" id="KW-1133">Transmembrane helix</keyword>
<dbReference type="AlphaFoldDB" id="A0AAX3WYU3"/>
<keyword evidence="6" id="KW-0812">Transmembrane</keyword>
<evidence type="ECO:0000256" key="6">
    <source>
        <dbReference type="SAM" id="Phobius"/>
    </source>
</evidence>
<keyword evidence="2" id="KW-0134">Cell wall</keyword>
<gene>
    <name evidence="9" type="ORF">QNH24_04410</name>
</gene>
<keyword evidence="3" id="KW-0964">Secreted</keyword>
<accession>A0AAX3WYU3</accession>
<evidence type="ECO:0000313" key="9">
    <source>
        <dbReference type="EMBL" id="WHY52484.1"/>
    </source>
</evidence>
<feature type="chain" id="PRO_5043926352" evidence="7">
    <location>
        <begin position="28"/>
        <end position="421"/>
    </location>
</feature>
<evidence type="ECO:0000256" key="4">
    <source>
        <dbReference type="ARBA" id="ARBA00022729"/>
    </source>
</evidence>
<dbReference type="Proteomes" id="UP001178322">
    <property type="component" value="Chromosome"/>
</dbReference>
<keyword evidence="5" id="KW-0572">Peptidoglycan-anchor</keyword>
<dbReference type="InterPro" id="IPR050436">
    <property type="entry name" value="IsdA"/>
</dbReference>
<dbReference type="SMART" id="SM00725">
    <property type="entry name" value="NEAT"/>
    <property type="match status" value="1"/>
</dbReference>
<organism evidence="9 10">
    <name type="scientific">Lysinibacillus pakistanensis</name>
    <dbReference type="NCBI Taxonomy" id="759811"/>
    <lineage>
        <taxon>Bacteria</taxon>
        <taxon>Bacillati</taxon>
        <taxon>Bacillota</taxon>
        <taxon>Bacilli</taxon>
        <taxon>Bacillales</taxon>
        <taxon>Bacillaceae</taxon>
        <taxon>Lysinibacillus</taxon>
    </lineage>
</organism>
<evidence type="ECO:0000256" key="7">
    <source>
        <dbReference type="SAM" id="SignalP"/>
    </source>
</evidence>
<dbReference type="PANTHER" id="PTHR37824:SF1">
    <property type="entry name" value="IRON-REGULATED SURFACE DETERMINANT PROTEIN C"/>
    <property type="match status" value="1"/>
</dbReference>
<reference evidence="9" key="1">
    <citation type="submission" date="2023-05" db="EMBL/GenBank/DDBJ databases">
        <title>Comparative genomics of Bacillaceae isolates and their secondary metabolite potential.</title>
        <authorList>
            <person name="Song L."/>
            <person name="Nielsen L.J."/>
            <person name="Mohite O."/>
            <person name="Xu X."/>
            <person name="Weber T."/>
            <person name="Kovacs A.T."/>
        </authorList>
    </citation>
    <scope>NUCLEOTIDE SEQUENCE</scope>
    <source>
        <strain evidence="9">LY1</strain>
    </source>
</reference>
<feature type="transmembrane region" description="Helical" evidence="6">
    <location>
        <begin position="389"/>
        <end position="407"/>
    </location>
</feature>
<dbReference type="InterPro" id="IPR037250">
    <property type="entry name" value="NEAT_dom_sf"/>
</dbReference>
<dbReference type="SUPFAM" id="SSF158911">
    <property type="entry name" value="NEAT domain-like"/>
    <property type="match status" value="1"/>
</dbReference>
<keyword evidence="4 7" id="KW-0732">Signal</keyword>
<dbReference type="PANTHER" id="PTHR37824">
    <property type="entry name" value="IRON-REGULATED SURFACE DETERMINANT PROTEIN C"/>
    <property type="match status" value="1"/>
</dbReference>
<evidence type="ECO:0000256" key="1">
    <source>
        <dbReference type="ARBA" id="ARBA00004168"/>
    </source>
</evidence>
<protein>
    <submittedName>
        <fullName evidence="9">NEAT domain-containing protein</fullName>
    </submittedName>
</protein>
<keyword evidence="6" id="KW-0472">Membrane</keyword>
<name>A0AAX3WYU3_9BACI</name>
<evidence type="ECO:0000256" key="2">
    <source>
        <dbReference type="ARBA" id="ARBA00022512"/>
    </source>
</evidence>
<evidence type="ECO:0000256" key="5">
    <source>
        <dbReference type="ARBA" id="ARBA00023088"/>
    </source>
</evidence>
<evidence type="ECO:0000259" key="8">
    <source>
        <dbReference type="PROSITE" id="PS50978"/>
    </source>
</evidence>
<dbReference type="Pfam" id="PF05031">
    <property type="entry name" value="NEAT"/>
    <property type="match status" value="1"/>
</dbReference>
<feature type="signal peptide" evidence="7">
    <location>
        <begin position="1"/>
        <end position="27"/>
    </location>
</feature>
<comment type="subcellular location">
    <subcellularLocation>
        <location evidence="1">Secreted</location>
        <location evidence="1">Cell wall</location>
        <topology evidence="1">Peptidoglycan-anchor</topology>
    </subcellularLocation>
</comment>